<organism evidence="4 5">
    <name type="scientific">Plebeiibacterium sediminum</name>
    <dbReference type="NCBI Taxonomy" id="2992112"/>
    <lineage>
        <taxon>Bacteria</taxon>
        <taxon>Pseudomonadati</taxon>
        <taxon>Bacteroidota</taxon>
        <taxon>Bacteroidia</taxon>
        <taxon>Marinilabiliales</taxon>
        <taxon>Marinilabiliaceae</taxon>
        <taxon>Plebeiibacterium</taxon>
    </lineage>
</organism>
<keyword evidence="1" id="KW-0472">Membrane</keyword>
<evidence type="ECO:0000313" key="5">
    <source>
        <dbReference type="Proteomes" id="UP001209229"/>
    </source>
</evidence>
<proteinExistence type="predicted"/>
<feature type="domain" description="OmpA-like" evidence="2">
    <location>
        <begin position="1"/>
        <end position="61"/>
    </location>
</feature>
<dbReference type="Gene3D" id="3.30.1330.60">
    <property type="entry name" value="OmpA-like domain"/>
    <property type="match status" value="1"/>
</dbReference>
<dbReference type="SUPFAM" id="SSF103088">
    <property type="entry name" value="OmpA-like"/>
    <property type="match status" value="1"/>
</dbReference>
<dbReference type="InterPro" id="IPR036737">
    <property type="entry name" value="OmpA-like_sf"/>
</dbReference>
<accession>A0AAE3SIR3</accession>
<feature type="non-terminal residue" evidence="4">
    <location>
        <position position="1"/>
    </location>
</feature>
<name>A0AAE3SIR3_9BACT</name>
<dbReference type="Proteomes" id="UP001209229">
    <property type="component" value="Unassembled WGS sequence"/>
</dbReference>
<dbReference type="EMBL" id="JAPDPJ010000117">
    <property type="protein sequence ID" value="MCW3789496.1"/>
    <property type="molecule type" value="Genomic_DNA"/>
</dbReference>
<dbReference type="RefSeq" id="WP_301193046.1">
    <property type="nucleotide sequence ID" value="NZ_JAPDPJ010000117.1"/>
</dbReference>
<evidence type="ECO:0000313" key="4">
    <source>
        <dbReference type="EMBL" id="MCW3789513.1"/>
    </source>
</evidence>
<sequence>LSQKRAESAVTYMVNRGIDKSRVIAKGYGETRLKNKCADGVECSEAEHQANRRSEVTIIEM</sequence>
<evidence type="ECO:0000259" key="2">
    <source>
        <dbReference type="PROSITE" id="PS51123"/>
    </source>
</evidence>
<dbReference type="PROSITE" id="PS51123">
    <property type="entry name" value="OMPA_2"/>
    <property type="match status" value="1"/>
</dbReference>
<dbReference type="InterPro" id="IPR006665">
    <property type="entry name" value="OmpA-like"/>
</dbReference>
<dbReference type="EMBL" id="JAPDPJ010000119">
    <property type="protein sequence ID" value="MCW3789513.1"/>
    <property type="molecule type" value="Genomic_DNA"/>
</dbReference>
<dbReference type="Pfam" id="PF00691">
    <property type="entry name" value="OmpA"/>
    <property type="match status" value="1"/>
</dbReference>
<evidence type="ECO:0000256" key="1">
    <source>
        <dbReference type="PROSITE-ProRule" id="PRU00473"/>
    </source>
</evidence>
<reference evidence="4" key="1">
    <citation type="submission" date="2022-10" db="EMBL/GenBank/DDBJ databases">
        <authorList>
            <person name="Yu W.X."/>
        </authorList>
    </citation>
    <scope>NUCLEOTIDE SEQUENCE</scope>
    <source>
        <strain evidence="4">AAT</strain>
    </source>
</reference>
<protein>
    <submittedName>
        <fullName evidence="4">OmpA family protein</fullName>
    </submittedName>
</protein>
<keyword evidence="5" id="KW-1185">Reference proteome</keyword>
<evidence type="ECO:0000313" key="3">
    <source>
        <dbReference type="EMBL" id="MCW3789496.1"/>
    </source>
</evidence>
<dbReference type="AlphaFoldDB" id="A0AAE3SIR3"/>
<gene>
    <name evidence="3" type="ORF">OM075_23760</name>
    <name evidence="4" type="ORF">OM075_23845</name>
</gene>
<comment type="caution">
    <text evidence="4">The sequence shown here is derived from an EMBL/GenBank/DDBJ whole genome shotgun (WGS) entry which is preliminary data.</text>
</comment>
<dbReference type="GO" id="GO:0016020">
    <property type="term" value="C:membrane"/>
    <property type="evidence" value="ECO:0007669"/>
    <property type="project" value="UniProtKB-UniRule"/>
</dbReference>